<proteinExistence type="predicted"/>
<name>A0A927B1W0_9BACT</name>
<keyword evidence="4" id="KW-1185">Reference proteome</keyword>
<evidence type="ECO:0000313" key="4">
    <source>
        <dbReference type="Proteomes" id="UP000653797"/>
    </source>
</evidence>
<dbReference type="EMBL" id="JACXAA010000004">
    <property type="protein sequence ID" value="MBD2754055.1"/>
    <property type="molecule type" value="Genomic_DNA"/>
</dbReference>
<evidence type="ECO:0000259" key="2">
    <source>
        <dbReference type="Pfam" id="PF14028"/>
    </source>
</evidence>
<dbReference type="Pfam" id="PF04738">
    <property type="entry name" value="Lant_dehydr_N"/>
    <property type="match status" value="1"/>
</dbReference>
<feature type="domain" description="Thiopeptide-type bacteriocin biosynthesis" evidence="2">
    <location>
        <begin position="774"/>
        <end position="1043"/>
    </location>
</feature>
<evidence type="ECO:0000259" key="1">
    <source>
        <dbReference type="Pfam" id="PF04738"/>
    </source>
</evidence>
<accession>A0A927B1W0</accession>
<dbReference type="Proteomes" id="UP000653797">
    <property type="component" value="Unassembled WGS sequence"/>
</dbReference>
<dbReference type="RefSeq" id="WP_191039683.1">
    <property type="nucleotide sequence ID" value="NZ_JACXAA010000004.1"/>
</dbReference>
<sequence>MRKLTSTSYYLLRTPLKPIHTLTLIQDALSDSNLTQTDELIGQLWADPEIQEAIYIASPEFHQEVGKWLQQDNKEGEKGRKIRTSFYKYVTRACTRSTPYGLFAGCATGTITDAPTQVRFANERLTPISRLDMQYVAELTAQLINIPAIRNQLRFYPNTSLYAVGDTYRYLESRPMDTNRRYFLSAIKSTDYVTTILQAAQTGRTLDELKNELHDPDLTDELIVDFLEQLVDAQLLVSELEPTVTGDEPLVRLLRRLSELEETEAVTTCIQKIQSLIKSEGSLMERGPQLQQLITTNFPGCSGKDLLQTDLFFDTQANTLNQQVVNDIIRQVEQVLPLCRISQTPSLETFRQQFYERYEEQEVPLLLVLDSESGIGYGSETGASTGYMPLLDRLQMPSSSTTDLSGGFSVNSFKYQRLRQLLRTGAPVVTLTDDDLVVMKEGDLESVAPSAYLFGTLLAASGATADAGDYQFLLKGLIGPSAATLMARFCHGSEALTEQLKASLVSEEAHYPDAVLAEVVHLPEARHGNILSRPTLRPYEIPYLGQSSVAPEYQIPLNDLLVSVRNGRVRLRSRRLGREVIPRLSSAHNTRNGVAAYQFLHDLQYQQTLAPFRWDWGMFNDEPFLPRIAYQKLILSRARWLIKRDEYAQRLKKAASADALITELQRALNVPAEVVLAQGDNELWLRLDTEIGRQIVADQLRQSDVMLYEHLQTPDQCWVSDGVGQYANELVIPVQRPAVLESPVKSANTSRPMAAPTASLTDVVKRQFIPGSEWLYVKVYGGAKTLDILLTQVIYPLTTQMTQIGLIDQWFYVRYNDPNSHLRLRFHHKTQPTFWITMLQALQMHLNPYVNEETVVSIQTDTYRRELERYGAANMLASEQLFHQDSVAVVSMLSQVEADDDETYRWLMALRGVDQLLTDFQLPLTDKKALLERLRDQFFREFNGNDTLMRSLNDKYRESRSLINYVFGDDSSDDKIRYAKACLATRSESLRSLVPAIETNLAGMGMTKQDVLPHYIHMFLNRLFMSEQRLHELIIYHYLLKHYTSELAQQRQTA</sequence>
<dbReference type="InterPro" id="IPR006827">
    <property type="entry name" value="Lant_deHydtase_N"/>
</dbReference>
<comment type="caution">
    <text evidence="3">The sequence shown here is derived from an EMBL/GenBank/DDBJ whole genome shotgun (WGS) entry which is preliminary data.</text>
</comment>
<reference evidence="3" key="1">
    <citation type="submission" date="2020-09" db="EMBL/GenBank/DDBJ databases">
        <authorList>
            <person name="Kim M.K."/>
        </authorList>
    </citation>
    <scope>NUCLEOTIDE SEQUENCE</scope>
    <source>
        <strain evidence="3">BT704</strain>
    </source>
</reference>
<dbReference type="InterPro" id="IPR023809">
    <property type="entry name" value="Thiopep_bacteriocin_synth_dom"/>
</dbReference>
<dbReference type="AlphaFoldDB" id="A0A927B1W0"/>
<evidence type="ECO:0000313" key="3">
    <source>
        <dbReference type="EMBL" id="MBD2754055.1"/>
    </source>
</evidence>
<dbReference type="NCBIfam" id="TIGR03891">
    <property type="entry name" value="thiopep_ocin"/>
    <property type="match status" value="1"/>
</dbReference>
<gene>
    <name evidence="3" type="ORF">IC230_14195</name>
</gene>
<dbReference type="Pfam" id="PF14028">
    <property type="entry name" value="Lant_dehydr_C"/>
    <property type="match status" value="1"/>
</dbReference>
<organism evidence="3 4">
    <name type="scientific">Spirosoma validum</name>
    <dbReference type="NCBI Taxonomy" id="2771355"/>
    <lineage>
        <taxon>Bacteria</taxon>
        <taxon>Pseudomonadati</taxon>
        <taxon>Bacteroidota</taxon>
        <taxon>Cytophagia</taxon>
        <taxon>Cytophagales</taxon>
        <taxon>Cytophagaceae</taxon>
        <taxon>Spirosoma</taxon>
    </lineage>
</organism>
<feature type="domain" description="Lantibiotic dehydratase N-terminal" evidence="1">
    <location>
        <begin position="46"/>
        <end position="695"/>
    </location>
</feature>
<protein>
    <submittedName>
        <fullName evidence="3">Lantibiotic dehydratase</fullName>
    </submittedName>
</protein>